<feature type="compositionally biased region" description="Low complexity" evidence="1">
    <location>
        <begin position="227"/>
        <end position="238"/>
    </location>
</feature>
<evidence type="ECO:0000313" key="3">
    <source>
        <dbReference type="Proteomes" id="UP000029024"/>
    </source>
</evidence>
<evidence type="ECO:0000256" key="1">
    <source>
        <dbReference type="SAM" id="MobiDB-lite"/>
    </source>
</evidence>
<evidence type="ECO:0000313" key="2">
    <source>
        <dbReference type="EMBL" id="KFI72007.1"/>
    </source>
</evidence>
<sequence length="251" mass="28574">MSGQYLQHILRRPHQLWPNRMPQQIAYRAPRIPPANEPAQATPPPAYTAWRNYSKSHYVIHIQRERQPRSLAVEPVHPHITHGFATKHHRASSIDGPFGLPITRMDRIRDRRNSGSRLITDLNQHRNPETTEKAQHIIAMQTHATTNDAMTPLRYQYRHVGHMRCLTRTIRQPSNEPATTNTHQTTMPYRKTLPTQKGKPDLSAFSSHSTPTNTTASSMYHGQSNCRRTTAPATASTRSHIINLLSSKTAS</sequence>
<feature type="compositionally biased region" description="Polar residues" evidence="1">
    <location>
        <begin position="204"/>
        <end position="226"/>
    </location>
</feature>
<accession>A0A087BLV7</accession>
<reference evidence="2 3" key="1">
    <citation type="submission" date="2014-03" db="EMBL/GenBank/DDBJ databases">
        <title>Genomics of Bifidobacteria.</title>
        <authorList>
            <person name="Ventura M."/>
            <person name="Milani C."/>
            <person name="Lugli G.A."/>
        </authorList>
    </citation>
    <scope>NUCLEOTIDE SEQUENCE [LARGE SCALE GENOMIC DNA]</scope>
    <source>
        <strain evidence="2 3">LMG 21814</strain>
    </source>
</reference>
<dbReference type="AlphaFoldDB" id="A0A087BLV7"/>
<name>A0A087BLV7_BIFLN</name>
<protein>
    <submittedName>
        <fullName evidence="2">Uncharacterized protein</fullName>
    </submittedName>
</protein>
<dbReference type="Proteomes" id="UP000029024">
    <property type="component" value="Unassembled WGS sequence"/>
</dbReference>
<gene>
    <name evidence="2" type="ORF">BLSS_1692</name>
</gene>
<feature type="region of interest" description="Disordered" evidence="1">
    <location>
        <begin position="190"/>
        <end position="238"/>
    </location>
</feature>
<organism evidence="2 3">
    <name type="scientific">Bifidobacterium longum subsp. suis</name>
    <dbReference type="NCBI Taxonomy" id="1695"/>
    <lineage>
        <taxon>Bacteria</taxon>
        <taxon>Bacillati</taxon>
        <taxon>Actinomycetota</taxon>
        <taxon>Actinomycetes</taxon>
        <taxon>Bifidobacteriales</taxon>
        <taxon>Bifidobacteriaceae</taxon>
        <taxon>Bifidobacterium</taxon>
    </lineage>
</organism>
<proteinExistence type="predicted"/>
<dbReference type="EMBL" id="JGZA01000006">
    <property type="protein sequence ID" value="KFI72007.1"/>
    <property type="molecule type" value="Genomic_DNA"/>
</dbReference>
<comment type="caution">
    <text evidence="2">The sequence shown here is derived from an EMBL/GenBank/DDBJ whole genome shotgun (WGS) entry which is preliminary data.</text>
</comment>